<sequence length="97" mass="10944">MKILQERFYPSARRVLALAGEKEDAPEYLVGYDVDGNQVFHVPSPEGYSFLYLCSHTMAEAAVVCGYKEADADGCWPDYYFAVDHESGKLNRICKAR</sequence>
<comment type="caution">
    <text evidence="1">The sequence shown here is derived from an EMBL/GenBank/DDBJ whole genome shotgun (WGS) entry which is preliminary data.</text>
</comment>
<evidence type="ECO:0000313" key="2">
    <source>
        <dbReference type="Proteomes" id="UP000028549"/>
    </source>
</evidence>
<dbReference type="STRING" id="246786.GS18_0206855"/>
<accession>A0A084H153</accession>
<name>A0A084H153_METID</name>
<organism evidence="1 2">
    <name type="scientific">Metabacillus indicus</name>
    <name type="common">Bacillus indicus</name>
    <dbReference type="NCBI Taxonomy" id="246786"/>
    <lineage>
        <taxon>Bacteria</taxon>
        <taxon>Bacillati</taxon>
        <taxon>Bacillota</taxon>
        <taxon>Bacilli</taxon>
        <taxon>Bacillales</taxon>
        <taxon>Bacillaceae</taxon>
        <taxon>Metabacillus</taxon>
    </lineage>
</organism>
<dbReference type="OrthoDB" id="2886591at2"/>
<gene>
    <name evidence="1" type="ORF">GS18_0206855</name>
</gene>
<dbReference type="AlphaFoldDB" id="A0A084H153"/>
<keyword evidence="2" id="KW-1185">Reference proteome</keyword>
<dbReference type="RefSeq" id="WP_139015485.1">
    <property type="nucleotide sequence ID" value="NZ_CANLZQ010000005.1"/>
</dbReference>
<protein>
    <submittedName>
        <fullName evidence="1">Uncharacterized protein</fullName>
    </submittedName>
</protein>
<dbReference type="Proteomes" id="UP000028549">
    <property type="component" value="Unassembled WGS sequence"/>
</dbReference>
<evidence type="ECO:0000313" key="1">
    <source>
        <dbReference type="EMBL" id="KEZ53315.1"/>
    </source>
</evidence>
<reference evidence="1 2" key="1">
    <citation type="journal article" date="2005" name="Int. J. Syst. Evol. Microbiol.">
        <title>Bacillus cibi sp. nov., isolated from jeotgal, a traditional Korean fermented seafood.</title>
        <authorList>
            <person name="Yoon J.H."/>
            <person name="Lee C.H."/>
            <person name="Oh T.K."/>
        </authorList>
    </citation>
    <scope>NUCLEOTIDE SEQUENCE [LARGE SCALE GENOMIC DNA]</scope>
    <source>
        <strain evidence="1 2">DSM 16189</strain>
    </source>
</reference>
<dbReference type="EMBL" id="JNVC02000002">
    <property type="protein sequence ID" value="KEZ53315.1"/>
    <property type="molecule type" value="Genomic_DNA"/>
</dbReference>
<proteinExistence type="predicted"/>